<sequence>MGEAHQQRRWEREEVIILVVGYFSTKYLSAEEITASHWTISNFLRKREEMITGEMVSDIFRDFAGIHMQSGRIRSLDPDIKYSGMQATKLQKEIVQEYLENPQKIINEAEQIYIKYANDLGLC</sequence>
<proteinExistence type="predicted"/>
<name>A0ABS6KED9_9FIRM</name>
<organism evidence="1 2">
    <name type="scientific">Diplocloster modestus</name>
    <dbReference type="NCBI Taxonomy" id="2850322"/>
    <lineage>
        <taxon>Bacteria</taxon>
        <taxon>Bacillati</taxon>
        <taxon>Bacillota</taxon>
        <taxon>Clostridia</taxon>
        <taxon>Lachnospirales</taxon>
        <taxon>Lachnospiraceae</taxon>
        <taxon>Diplocloster</taxon>
    </lineage>
</organism>
<protein>
    <submittedName>
        <fullName evidence="1">Uncharacterized protein</fullName>
    </submittedName>
</protein>
<dbReference type="EMBL" id="JAHQCX010000025">
    <property type="protein sequence ID" value="MBU9728869.1"/>
    <property type="molecule type" value="Genomic_DNA"/>
</dbReference>
<dbReference type="Proteomes" id="UP001314681">
    <property type="component" value="Unassembled WGS sequence"/>
</dbReference>
<keyword evidence="2" id="KW-1185">Reference proteome</keyword>
<evidence type="ECO:0000313" key="2">
    <source>
        <dbReference type="Proteomes" id="UP001314681"/>
    </source>
</evidence>
<dbReference type="RefSeq" id="WP_158350941.1">
    <property type="nucleotide sequence ID" value="NZ_JAHQCX010000025.1"/>
</dbReference>
<reference evidence="1 2" key="1">
    <citation type="submission" date="2021-06" db="EMBL/GenBank/DDBJ databases">
        <title>Description of novel taxa of the family Lachnospiraceae.</title>
        <authorList>
            <person name="Chaplin A.V."/>
            <person name="Sokolova S.R."/>
            <person name="Pikina A.P."/>
            <person name="Korzhanova M."/>
            <person name="Belova V."/>
            <person name="Korostin D."/>
            <person name="Efimov B.A."/>
        </authorList>
    </citation>
    <scope>NUCLEOTIDE SEQUENCE [LARGE SCALE GENOMIC DNA]</scope>
    <source>
        <strain evidence="1 2">ASD4241</strain>
    </source>
</reference>
<evidence type="ECO:0000313" key="1">
    <source>
        <dbReference type="EMBL" id="MBU9728869.1"/>
    </source>
</evidence>
<comment type="caution">
    <text evidence="1">The sequence shown here is derived from an EMBL/GenBank/DDBJ whole genome shotgun (WGS) entry which is preliminary data.</text>
</comment>
<accession>A0ABS6KED9</accession>
<gene>
    <name evidence="1" type="ORF">KTH90_23020</name>
</gene>